<sequence>MLLLHESREESIEPHPDTPFTSSAALYFSTQSAQNGKLKNKSNRGGNNGPQPGLLGAPPAQSFGVGPPQPSPMMFSNPQQLPAHPFHQPPVTPHAYYYGPPQSPTLVPVPPQQPSMPVLPPPQPSFGGHASQYSATRHMTFNQGTMHSLTPCNSNFIQVGNGAVVPARYIGQCNLHFSPWPLLHKNVLVSDKIIKNLISVHRFTIDNSVSVEFDPFGFIVKDLKTGSFLQRCDSDHHDLYPVLPHSPQSTLASTNVVVSFDVWHRWLGHPGAVVFQFLLSRNTSPTTPHKLAPRSFACVYLGPSTNHHGCRCLDLITQKFIILRHVVFDETHFPFPDFQPHPSSEDYDSFDIDESLPSLSPIPPPVEPSGTSSTPSTPTATFGHPMSTRSRTGSLKPKQIFNLSVTSDISPIPLSTAQAMFDPHWRAAMDAEMTAFLSNYTWDLVPKPSDVDIVGSRWLYRHNPVVKPAAIRTVLSISISCKWPIHQLDVKNIFLHGDLTETVYMRQPPSYIGSAFPDHVCRLRKALYDIILTASSPTLISMVISQLSYDFSMSDLGPTLADTKTKLAADGESVYFFMHDPRLPHFNMLKRILRSLKGTLSHYLHIKALTIDRLVACSDVDWAGCPNTRRFTSGFCVYVGDNLVSWSSKRHLVSRCSAEAEYQGIANVVAETAWLRNLLLKLGCPLSCHCCFM</sequence>
<keyword evidence="5" id="KW-1185">Reference proteome</keyword>
<protein>
    <recommendedName>
        <fullName evidence="6">Reverse transcriptase Ty1/copia-type domain-containing protein</fullName>
    </recommendedName>
</protein>
<evidence type="ECO:0000259" key="3">
    <source>
        <dbReference type="Pfam" id="PF25597"/>
    </source>
</evidence>
<dbReference type="Proteomes" id="UP001172457">
    <property type="component" value="Chromosome 4"/>
</dbReference>
<gene>
    <name evidence="4" type="ORF">OSB04_016244</name>
</gene>
<name>A0AA38WJI5_9ASTR</name>
<dbReference type="InterPro" id="IPR057670">
    <property type="entry name" value="SH3_retrovirus"/>
</dbReference>
<accession>A0AA38WJI5</accession>
<feature type="domain" description="Retroviral polymerase SH3-like" evidence="3">
    <location>
        <begin position="285"/>
        <end position="336"/>
    </location>
</feature>
<evidence type="ECO:0000313" key="5">
    <source>
        <dbReference type="Proteomes" id="UP001172457"/>
    </source>
</evidence>
<reference evidence="4" key="1">
    <citation type="submission" date="2023-03" db="EMBL/GenBank/DDBJ databases">
        <title>Chromosome-scale reference genome and RAD-based genetic map of yellow starthistle (Centaurea solstitialis) reveal putative structural variation and QTLs associated with invader traits.</title>
        <authorList>
            <person name="Reatini B."/>
            <person name="Cang F.A."/>
            <person name="Jiang Q."/>
            <person name="Mckibben M.T.W."/>
            <person name="Barker M.S."/>
            <person name="Rieseberg L.H."/>
            <person name="Dlugosch K.M."/>
        </authorList>
    </citation>
    <scope>NUCLEOTIDE SEQUENCE</scope>
    <source>
        <strain evidence="4">CAN-66</strain>
        <tissue evidence="4">Leaf</tissue>
    </source>
</reference>
<dbReference type="PANTHER" id="PTHR11439:SF524">
    <property type="entry name" value="RNA-DIRECTED DNA POLYMERASE, PROTEIN KINASE RLK-PELLE-DLSV FAMILY"/>
    <property type="match status" value="1"/>
</dbReference>
<feature type="region of interest" description="Disordered" evidence="1">
    <location>
        <begin position="1"/>
        <end position="22"/>
    </location>
</feature>
<feature type="domain" description="Reverse transcriptase Ty1/copia-type" evidence="2">
    <location>
        <begin position="463"/>
        <end position="532"/>
    </location>
</feature>
<dbReference type="AlphaFoldDB" id="A0AA38WJI5"/>
<dbReference type="Pfam" id="PF25597">
    <property type="entry name" value="SH3_retrovirus"/>
    <property type="match status" value="1"/>
</dbReference>
<dbReference type="InterPro" id="IPR013103">
    <property type="entry name" value="RVT_2"/>
</dbReference>
<feature type="compositionally biased region" description="Low complexity" evidence="1">
    <location>
        <begin position="368"/>
        <end position="379"/>
    </location>
</feature>
<feature type="compositionally biased region" description="Low complexity" evidence="1">
    <location>
        <begin position="49"/>
        <end position="61"/>
    </location>
</feature>
<evidence type="ECO:0000313" key="4">
    <source>
        <dbReference type="EMBL" id="KAJ9552199.1"/>
    </source>
</evidence>
<dbReference type="Pfam" id="PF07727">
    <property type="entry name" value="RVT_2"/>
    <property type="match status" value="1"/>
</dbReference>
<proteinExistence type="predicted"/>
<dbReference type="EMBL" id="JARYMX010000004">
    <property type="protein sequence ID" value="KAJ9552199.1"/>
    <property type="molecule type" value="Genomic_DNA"/>
</dbReference>
<evidence type="ECO:0008006" key="6">
    <source>
        <dbReference type="Google" id="ProtNLM"/>
    </source>
</evidence>
<feature type="compositionally biased region" description="Basic and acidic residues" evidence="1">
    <location>
        <begin position="1"/>
        <end position="16"/>
    </location>
</feature>
<dbReference type="PANTHER" id="PTHR11439">
    <property type="entry name" value="GAG-POL-RELATED RETROTRANSPOSON"/>
    <property type="match status" value="1"/>
</dbReference>
<evidence type="ECO:0000256" key="1">
    <source>
        <dbReference type="SAM" id="MobiDB-lite"/>
    </source>
</evidence>
<organism evidence="4 5">
    <name type="scientific">Centaurea solstitialis</name>
    <name type="common">yellow star-thistle</name>
    <dbReference type="NCBI Taxonomy" id="347529"/>
    <lineage>
        <taxon>Eukaryota</taxon>
        <taxon>Viridiplantae</taxon>
        <taxon>Streptophyta</taxon>
        <taxon>Embryophyta</taxon>
        <taxon>Tracheophyta</taxon>
        <taxon>Spermatophyta</taxon>
        <taxon>Magnoliopsida</taxon>
        <taxon>eudicotyledons</taxon>
        <taxon>Gunneridae</taxon>
        <taxon>Pentapetalae</taxon>
        <taxon>asterids</taxon>
        <taxon>campanulids</taxon>
        <taxon>Asterales</taxon>
        <taxon>Asteraceae</taxon>
        <taxon>Carduoideae</taxon>
        <taxon>Cardueae</taxon>
        <taxon>Centaureinae</taxon>
        <taxon>Centaurea</taxon>
    </lineage>
</organism>
<evidence type="ECO:0000259" key="2">
    <source>
        <dbReference type="Pfam" id="PF07727"/>
    </source>
</evidence>
<comment type="caution">
    <text evidence="4">The sequence shown here is derived from an EMBL/GenBank/DDBJ whole genome shotgun (WGS) entry which is preliminary data.</text>
</comment>
<feature type="region of interest" description="Disordered" evidence="1">
    <location>
        <begin position="35"/>
        <end position="116"/>
    </location>
</feature>
<dbReference type="CDD" id="cd09272">
    <property type="entry name" value="RNase_HI_RT_Ty1"/>
    <property type="match status" value="1"/>
</dbReference>
<feature type="compositionally biased region" description="Pro residues" evidence="1">
    <location>
        <begin position="101"/>
        <end position="116"/>
    </location>
</feature>
<feature type="region of interest" description="Disordered" evidence="1">
    <location>
        <begin position="358"/>
        <end position="393"/>
    </location>
</feature>